<reference evidence="3" key="1">
    <citation type="journal article" date="2013" name="Genome Res.">
        <title>A second-generation assembly of the Drosophila simulans genome provides new insights into patterns of lineage-specific divergence.</title>
        <authorList>
            <person name="Hu T.T."/>
            <person name="Eisen M.B."/>
            <person name="Thornton K.R."/>
            <person name="Andolfatto P."/>
        </authorList>
    </citation>
    <scope>NUCLEOTIDE SEQUENCE [LARGE SCALE GENOMIC DNA]</scope>
    <source>
        <strain evidence="3">W501</strain>
    </source>
</reference>
<dbReference type="Proteomes" id="UP000035880">
    <property type="component" value="Chromosome 2L"/>
</dbReference>
<dbReference type="Gene3D" id="3.90.245.10">
    <property type="entry name" value="Ribonucleoside hydrolase-like"/>
    <property type="match status" value="1"/>
</dbReference>
<dbReference type="GO" id="GO:0016799">
    <property type="term" value="F:hydrolase activity, hydrolyzing N-glycosyl compounds"/>
    <property type="evidence" value="ECO:0007669"/>
    <property type="project" value="InterPro"/>
</dbReference>
<dbReference type="OrthoDB" id="432381at2759"/>
<accession>A0A0J9R1E1</accession>
<dbReference type="AlphaFoldDB" id="A0A0J9R1E1"/>
<dbReference type="CDD" id="cd02649">
    <property type="entry name" value="nuc_hydro_CeIAG"/>
    <property type="match status" value="1"/>
</dbReference>
<evidence type="ECO:0000313" key="3">
    <source>
        <dbReference type="EMBL" id="KMY89926.1"/>
    </source>
</evidence>
<feature type="domain" description="Inosine/uridine-preferring nucleoside hydrolase" evidence="2">
    <location>
        <begin position="19"/>
        <end position="336"/>
    </location>
</feature>
<reference evidence="3" key="3">
    <citation type="submission" date="2015-04" db="EMBL/GenBank/DDBJ databases">
        <authorList>
            <consortium name="FlyBase"/>
        </authorList>
    </citation>
    <scope>NUCLEOTIDE SEQUENCE</scope>
    <source>
        <strain evidence="3">W501</strain>
    </source>
</reference>
<dbReference type="InterPro" id="IPR001910">
    <property type="entry name" value="Inosine/uridine_hydrolase_dom"/>
</dbReference>
<organism evidence="3">
    <name type="scientific">Drosophila simulans</name>
    <name type="common">Fruit fly</name>
    <dbReference type="NCBI Taxonomy" id="7240"/>
    <lineage>
        <taxon>Eukaryota</taxon>
        <taxon>Metazoa</taxon>
        <taxon>Ecdysozoa</taxon>
        <taxon>Arthropoda</taxon>
        <taxon>Hexapoda</taxon>
        <taxon>Insecta</taxon>
        <taxon>Pterygota</taxon>
        <taxon>Neoptera</taxon>
        <taxon>Endopterygota</taxon>
        <taxon>Diptera</taxon>
        <taxon>Brachycera</taxon>
        <taxon>Muscomorpha</taxon>
        <taxon>Ephydroidea</taxon>
        <taxon>Drosophilidae</taxon>
        <taxon>Drosophila</taxon>
        <taxon>Sophophora</taxon>
    </lineage>
</organism>
<dbReference type="Pfam" id="PF01156">
    <property type="entry name" value="IU_nuc_hydro"/>
    <property type="match status" value="1"/>
</dbReference>
<sequence length="362" mass="40764">MSLVFIGMENDTRSLERLVVFDCDIGTDDAWALALLLRGEQLSLPSGRRYKLIGITCVQGNTDVVNGAQNALRILRLLERRDVPVFRGCANPIVTRTWLDISRFHGTDGLNDVGGYPDVSDLQEQLQQEHAVNAMYRLVCQYPKQIDFLLCGPLTNFANCINLYGDDFLDKIGGIYIMGGNIFGRGNIMKCAEFNFVMDPEAAHTTLERLKVPAVVLPWEPSIDDDFKLSLDWRLDVLGSVDHPFVKLLSRVERSMLVPRGIKHWINPDAALAAAYIFPKAMIAEQLDYHATVELAGVHTRGQMVLDHLRGRRVDAIHGKKSNVRIITHLNREPFRTIMSWTGFLPGVDITELCEQEHPNNL</sequence>
<dbReference type="InterPro" id="IPR052775">
    <property type="entry name" value="IUN_hydrolase"/>
</dbReference>
<protein>
    <recommendedName>
        <fullName evidence="2">Inosine/uridine-preferring nucleoside hydrolase domain-containing protein</fullName>
    </recommendedName>
</protein>
<dbReference type="KEGG" id="dsi:Dsimw501_GD22117"/>
<dbReference type="SUPFAM" id="SSF53590">
    <property type="entry name" value="Nucleoside hydrolase"/>
    <property type="match status" value="1"/>
</dbReference>
<dbReference type="PANTHER" id="PTHR46190:SF1">
    <property type="entry name" value="SI:CH211-201H21.5"/>
    <property type="match status" value="1"/>
</dbReference>
<proteinExistence type="inferred from homology"/>
<comment type="similarity">
    <text evidence="1">Belongs to the IUNH family.</text>
</comment>
<name>A0A0J9R1E1_DROSI</name>
<dbReference type="PANTHER" id="PTHR46190">
    <property type="entry name" value="SI:CH211-201H21.5-RELATED"/>
    <property type="match status" value="1"/>
</dbReference>
<reference evidence="3" key="2">
    <citation type="submission" date="2014-06" db="EMBL/GenBank/DDBJ databases">
        <authorList>
            <person name="Hu T."/>
            <person name="Eisen M.B."/>
            <person name="Thornton K.R."/>
            <person name="Andolfatto P."/>
        </authorList>
    </citation>
    <scope>NUCLEOTIDE SEQUENCE</scope>
    <source>
        <strain evidence="3">W501</strain>
    </source>
</reference>
<evidence type="ECO:0000259" key="2">
    <source>
        <dbReference type="Pfam" id="PF01156"/>
    </source>
</evidence>
<gene>
    <name evidence="3" type="primary">Dsim\GD22117</name>
    <name evidence="3" type="ORF">Dsimw501_GD22117</name>
</gene>
<dbReference type="InterPro" id="IPR036452">
    <property type="entry name" value="Ribo_hydro-like"/>
</dbReference>
<dbReference type="EMBL" id="CM002910">
    <property type="protein sequence ID" value="KMY89926.1"/>
    <property type="molecule type" value="Genomic_DNA"/>
</dbReference>
<evidence type="ECO:0000256" key="1">
    <source>
        <dbReference type="ARBA" id="ARBA00009176"/>
    </source>
</evidence>